<protein>
    <submittedName>
        <fullName evidence="1">PAS modulated sigma54 specific transcriptional regulator, Fis family</fullName>
    </submittedName>
</protein>
<sequence length="57" mass="7007">MSLTLYIISDILINFTYHLYSTLIIGIYSTHYNENFYCNFLYKNNTYLNYKFSKCYF</sequence>
<reference evidence="1 2" key="1">
    <citation type="journal article" date="2015" name="J. Biotechnol.">
        <title>Complete genome sequence of a malodorant-producing acetogen, Clostridium scatologenes ATCC 25775(T).</title>
        <authorList>
            <person name="Zhu Z."/>
            <person name="Guo T."/>
            <person name="Zheng H."/>
            <person name="Song T."/>
            <person name="Ouyang P."/>
            <person name="Xie J."/>
        </authorList>
    </citation>
    <scope>NUCLEOTIDE SEQUENCE [LARGE SCALE GENOMIC DNA]</scope>
    <source>
        <strain evidence="1 2">ATCC 25775</strain>
    </source>
</reference>
<dbReference type="Proteomes" id="UP000033115">
    <property type="component" value="Chromosome"/>
</dbReference>
<dbReference type="EMBL" id="CP009933">
    <property type="protein sequence ID" value="AKA71113.1"/>
    <property type="molecule type" value="Genomic_DNA"/>
</dbReference>
<dbReference type="AlphaFoldDB" id="A0A0E3M7W2"/>
<dbReference type="KEGG" id="csq:CSCA_3988"/>
<evidence type="ECO:0000313" key="1">
    <source>
        <dbReference type="EMBL" id="AKA71113.1"/>
    </source>
</evidence>
<name>A0A0E3M7W2_CLOSL</name>
<keyword evidence="2" id="KW-1185">Reference proteome</keyword>
<accession>A0A0E3M7W2</accession>
<dbReference type="HOGENOM" id="CLU_2988670_0_0_9"/>
<proteinExistence type="predicted"/>
<organism evidence="1 2">
    <name type="scientific">Clostridium scatologenes</name>
    <dbReference type="NCBI Taxonomy" id="1548"/>
    <lineage>
        <taxon>Bacteria</taxon>
        <taxon>Bacillati</taxon>
        <taxon>Bacillota</taxon>
        <taxon>Clostridia</taxon>
        <taxon>Eubacteriales</taxon>
        <taxon>Clostridiaceae</taxon>
        <taxon>Clostridium</taxon>
    </lineage>
</organism>
<gene>
    <name evidence="1" type="ORF">CSCA_3988</name>
</gene>
<evidence type="ECO:0000313" key="2">
    <source>
        <dbReference type="Proteomes" id="UP000033115"/>
    </source>
</evidence>